<evidence type="ECO:0000313" key="5">
    <source>
        <dbReference type="EMBL" id="QBQ34786.1"/>
    </source>
</evidence>
<proteinExistence type="predicted"/>
<dbReference type="InterPro" id="IPR036942">
    <property type="entry name" value="Beta-barrel_TonB_sf"/>
</dbReference>
<organism evidence="5 6">
    <name type="scientific">Pseudoduganella plicata</name>
    <dbReference type="NCBI Taxonomy" id="321984"/>
    <lineage>
        <taxon>Bacteria</taxon>
        <taxon>Pseudomonadati</taxon>
        <taxon>Pseudomonadota</taxon>
        <taxon>Betaproteobacteria</taxon>
        <taxon>Burkholderiales</taxon>
        <taxon>Oxalobacteraceae</taxon>
        <taxon>Telluria group</taxon>
        <taxon>Pseudoduganella</taxon>
    </lineage>
</organism>
<feature type="domain" description="TonB-dependent receptor-like beta-barrel" evidence="4">
    <location>
        <begin position="77"/>
        <end position="160"/>
    </location>
</feature>
<protein>
    <submittedName>
        <fullName evidence="5">TonB-dependent receptor</fullName>
    </submittedName>
</protein>
<evidence type="ECO:0000256" key="1">
    <source>
        <dbReference type="ARBA" id="ARBA00004442"/>
    </source>
</evidence>
<gene>
    <name evidence="5" type="ORF">E1742_00220</name>
</gene>
<dbReference type="SUPFAM" id="SSF56935">
    <property type="entry name" value="Porins"/>
    <property type="match status" value="1"/>
</dbReference>
<keyword evidence="2" id="KW-0472">Membrane</keyword>
<comment type="subcellular location">
    <subcellularLocation>
        <location evidence="1">Cell outer membrane</location>
    </subcellularLocation>
</comment>
<evidence type="ECO:0000313" key="6">
    <source>
        <dbReference type="Proteomes" id="UP000294359"/>
    </source>
</evidence>
<dbReference type="InterPro" id="IPR000531">
    <property type="entry name" value="Beta-barrel_TonB"/>
</dbReference>
<accession>A0ABX5S394</accession>
<dbReference type="Gene3D" id="2.40.170.20">
    <property type="entry name" value="TonB-dependent receptor, beta-barrel domain"/>
    <property type="match status" value="1"/>
</dbReference>
<dbReference type="EMBL" id="CP038026">
    <property type="protein sequence ID" value="QBQ34786.1"/>
    <property type="molecule type" value="Genomic_DNA"/>
</dbReference>
<evidence type="ECO:0000259" key="4">
    <source>
        <dbReference type="Pfam" id="PF00593"/>
    </source>
</evidence>
<dbReference type="Pfam" id="PF00593">
    <property type="entry name" value="TonB_dep_Rec_b-barrel"/>
    <property type="match status" value="1"/>
</dbReference>
<sequence length="166" mass="18154">MVRLLHWPRCPYFSPWPRAAARLAFYSVSRGVPHRATTFSIRFRHSYPWLAASMRRLVGCRHDAEDRAIGHAGGDVATWRPAPGLSTYAAAAYGETSGRLNISAGAARQAGLDPLFIKPETSRSGEIGATATLAEGRVTLKGDVFLTEVAGFQTQGYSVEDRQVYL</sequence>
<evidence type="ECO:0000256" key="2">
    <source>
        <dbReference type="ARBA" id="ARBA00023136"/>
    </source>
</evidence>
<dbReference type="Proteomes" id="UP000294359">
    <property type="component" value="Chromosome"/>
</dbReference>
<evidence type="ECO:0000256" key="3">
    <source>
        <dbReference type="ARBA" id="ARBA00023237"/>
    </source>
</evidence>
<keyword evidence="5" id="KW-0675">Receptor</keyword>
<keyword evidence="6" id="KW-1185">Reference proteome</keyword>
<keyword evidence="3" id="KW-0998">Cell outer membrane</keyword>
<name>A0ABX5S394_9BURK</name>
<reference evidence="5 6" key="1">
    <citation type="submission" date="2019-03" db="EMBL/GenBank/DDBJ databases">
        <title>Draft Genome Sequences of Six Type Strains of the Genus Massilia.</title>
        <authorList>
            <person name="Miess H."/>
            <person name="Frediansyhah A."/>
            <person name="Gross H."/>
        </authorList>
    </citation>
    <scope>NUCLEOTIDE SEQUENCE [LARGE SCALE GENOMIC DNA]</scope>
    <source>
        <strain evidence="5 6">DSM 17505</strain>
    </source>
</reference>